<dbReference type="OrthoDB" id="764896at2759"/>
<feature type="region of interest" description="Disordered" evidence="7">
    <location>
        <begin position="1"/>
        <end position="41"/>
    </location>
</feature>
<organism evidence="9 10">
    <name type="scientific">Cinnamomum micranthum f. kanehirae</name>
    <dbReference type="NCBI Taxonomy" id="337451"/>
    <lineage>
        <taxon>Eukaryota</taxon>
        <taxon>Viridiplantae</taxon>
        <taxon>Streptophyta</taxon>
        <taxon>Embryophyta</taxon>
        <taxon>Tracheophyta</taxon>
        <taxon>Spermatophyta</taxon>
        <taxon>Magnoliopsida</taxon>
        <taxon>Magnoliidae</taxon>
        <taxon>Laurales</taxon>
        <taxon>Lauraceae</taxon>
        <taxon>Cinnamomum</taxon>
    </lineage>
</organism>
<evidence type="ECO:0000256" key="5">
    <source>
        <dbReference type="ARBA" id="ARBA00023163"/>
    </source>
</evidence>
<dbReference type="SUPFAM" id="SSF118290">
    <property type="entry name" value="WRKY DNA-binding domain"/>
    <property type="match status" value="2"/>
</dbReference>
<evidence type="ECO:0000256" key="4">
    <source>
        <dbReference type="ARBA" id="ARBA00023125"/>
    </source>
</evidence>
<dbReference type="GO" id="GO:0005634">
    <property type="term" value="C:nucleus"/>
    <property type="evidence" value="ECO:0007669"/>
    <property type="project" value="UniProtKB-SubCell"/>
</dbReference>
<comment type="subcellular location">
    <subcellularLocation>
        <location evidence="1">Nucleus</location>
    </subcellularLocation>
</comment>
<dbReference type="PANTHER" id="PTHR31221:SF309">
    <property type="entry name" value="WRKY TRANSCRIPTION FACTOR 32-RELATED"/>
    <property type="match status" value="1"/>
</dbReference>
<feature type="domain" description="WRKY" evidence="8">
    <location>
        <begin position="407"/>
        <end position="472"/>
    </location>
</feature>
<dbReference type="SMART" id="SM00774">
    <property type="entry name" value="WRKY"/>
    <property type="match status" value="2"/>
</dbReference>
<dbReference type="PROSITE" id="PS50811">
    <property type="entry name" value="WRKY"/>
    <property type="match status" value="2"/>
</dbReference>
<dbReference type="InterPro" id="IPR036576">
    <property type="entry name" value="WRKY_dom_sf"/>
</dbReference>
<evidence type="ECO:0000256" key="7">
    <source>
        <dbReference type="SAM" id="MobiDB-lite"/>
    </source>
</evidence>
<feature type="compositionally biased region" description="Basic and acidic residues" evidence="7">
    <location>
        <begin position="10"/>
        <end position="26"/>
    </location>
</feature>
<feature type="region of interest" description="Disordered" evidence="7">
    <location>
        <begin position="224"/>
        <end position="243"/>
    </location>
</feature>
<accession>A0A3S3NUJ1</accession>
<evidence type="ECO:0000259" key="8">
    <source>
        <dbReference type="PROSITE" id="PS50811"/>
    </source>
</evidence>
<keyword evidence="4" id="KW-0238">DNA-binding</keyword>
<evidence type="ECO:0000256" key="6">
    <source>
        <dbReference type="ARBA" id="ARBA00023242"/>
    </source>
</evidence>
<dbReference type="InterPro" id="IPR044810">
    <property type="entry name" value="WRKY_plant"/>
</dbReference>
<dbReference type="EMBL" id="QPKB01000002">
    <property type="protein sequence ID" value="RWR75450.1"/>
    <property type="molecule type" value="Genomic_DNA"/>
</dbReference>
<dbReference type="PANTHER" id="PTHR31221">
    <property type="entry name" value="WRKY TRANSCRIPTION FACTOR PROTEIN 1-RELATED"/>
    <property type="match status" value="1"/>
</dbReference>
<evidence type="ECO:0000313" key="9">
    <source>
        <dbReference type="EMBL" id="RWR75450.1"/>
    </source>
</evidence>
<feature type="compositionally biased region" description="Basic and acidic residues" evidence="7">
    <location>
        <begin position="224"/>
        <end position="238"/>
    </location>
</feature>
<evidence type="ECO:0000256" key="3">
    <source>
        <dbReference type="ARBA" id="ARBA00023015"/>
    </source>
</evidence>
<feature type="compositionally biased region" description="Polar residues" evidence="7">
    <location>
        <begin position="83"/>
        <end position="92"/>
    </location>
</feature>
<dbReference type="Pfam" id="PF03106">
    <property type="entry name" value="WRKY"/>
    <property type="match status" value="2"/>
</dbReference>
<protein>
    <submittedName>
        <fullName evidence="9">Putative WRKY transcription factor 4</fullName>
    </submittedName>
</protein>
<keyword evidence="5" id="KW-0804">Transcription</keyword>
<dbReference type="AlphaFoldDB" id="A0A3S3NUJ1"/>
<gene>
    <name evidence="9" type="ORF">CKAN_00383000</name>
</gene>
<evidence type="ECO:0000313" key="10">
    <source>
        <dbReference type="Proteomes" id="UP000283530"/>
    </source>
</evidence>
<feature type="region of interest" description="Disordered" evidence="7">
    <location>
        <begin position="69"/>
        <end position="108"/>
    </location>
</feature>
<feature type="domain" description="WRKY" evidence="8">
    <location>
        <begin position="243"/>
        <end position="307"/>
    </location>
</feature>
<evidence type="ECO:0000256" key="1">
    <source>
        <dbReference type="ARBA" id="ARBA00004123"/>
    </source>
</evidence>
<sequence length="577" mass="63066">MARNQTSKPSKVEQEQEEEQIHVKEEVIEEEGEEEEEEKSLLVRSILQPSCLVEEGSIRSSVRETLTLPSPLSLQGNERDSSNFRPSFSNPLTGAVPSPANSASGGPEATSVPVFMLSGESTADACRRFLSGSEATPVPVFMISGESSAEACRSFLSGFQGQFGMSHQEALASVTAHAQMKLQAAHPSLPSGLPLNSPIPSALSAFTPIPQPQKLQQLLNDSFSTREAEQHRPFDQKPHSTHFAKASSGDCYNWRKYGQKQVKGVECCRSYYRCTHFNCQVRKSVMRCYSGNVIEVVYKGQHDHDPPQKIRYTRESRVLSSASLGESETANHQGEEINGSKSLTPKTELYSGLATHEQQFNSSSGCDVGTGIKVEYDDEPEPKRRITYSTPPLKTTRDAKVVVQTGSDLGILDDGYKWRKYGQKIVKGNPNPRSYYKCTYDGCQVRKHVERASDDAKALVITYEGKHNHERVASKNSYGSYGPALLIAAAAALSAGGQLTTSNDLPAEESSVQFLSDRKDEVSEKALELGGEKALESAQTLLSIGLNLNSSEAERGAKNSNVIERPFFNGNNAVVSV</sequence>
<keyword evidence="3" id="KW-0805">Transcription regulation</keyword>
<dbReference type="GO" id="GO:0043565">
    <property type="term" value="F:sequence-specific DNA binding"/>
    <property type="evidence" value="ECO:0007669"/>
    <property type="project" value="InterPro"/>
</dbReference>
<proteinExistence type="predicted"/>
<feature type="region of interest" description="Disordered" evidence="7">
    <location>
        <begin position="324"/>
        <end position="343"/>
    </location>
</feature>
<keyword evidence="2" id="KW-0677">Repeat</keyword>
<feature type="compositionally biased region" description="Acidic residues" evidence="7">
    <location>
        <begin position="27"/>
        <end position="38"/>
    </location>
</feature>
<dbReference type="GO" id="GO:0003700">
    <property type="term" value="F:DNA-binding transcription factor activity"/>
    <property type="evidence" value="ECO:0007669"/>
    <property type="project" value="InterPro"/>
</dbReference>
<dbReference type="STRING" id="337451.A0A3S3NUJ1"/>
<reference evidence="9 10" key="1">
    <citation type="journal article" date="2019" name="Nat. Plants">
        <title>Stout camphor tree genome fills gaps in understanding of flowering plant genome evolution.</title>
        <authorList>
            <person name="Chaw S.M."/>
            <person name="Liu Y.C."/>
            <person name="Wu Y.W."/>
            <person name="Wang H.Y."/>
            <person name="Lin C.I."/>
            <person name="Wu C.S."/>
            <person name="Ke H.M."/>
            <person name="Chang L.Y."/>
            <person name="Hsu C.Y."/>
            <person name="Yang H.T."/>
            <person name="Sudianto E."/>
            <person name="Hsu M.H."/>
            <person name="Wu K.P."/>
            <person name="Wang L.N."/>
            <person name="Leebens-Mack J.H."/>
            <person name="Tsai I.J."/>
        </authorList>
    </citation>
    <scope>NUCLEOTIDE SEQUENCE [LARGE SCALE GENOMIC DNA]</scope>
    <source>
        <strain evidence="10">cv. Chaw 1501</strain>
        <tissue evidence="9">Young leaves</tissue>
    </source>
</reference>
<keyword evidence="10" id="KW-1185">Reference proteome</keyword>
<comment type="caution">
    <text evidence="9">The sequence shown here is derived from an EMBL/GenBank/DDBJ whole genome shotgun (WGS) entry which is preliminary data.</text>
</comment>
<dbReference type="Proteomes" id="UP000283530">
    <property type="component" value="Unassembled WGS sequence"/>
</dbReference>
<name>A0A3S3NUJ1_9MAGN</name>
<dbReference type="InterPro" id="IPR003657">
    <property type="entry name" value="WRKY_dom"/>
</dbReference>
<dbReference type="Gene3D" id="2.20.25.80">
    <property type="entry name" value="WRKY domain"/>
    <property type="match status" value="2"/>
</dbReference>
<evidence type="ECO:0000256" key="2">
    <source>
        <dbReference type="ARBA" id="ARBA00022737"/>
    </source>
</evidence>
<dbReference type="FunFam" id="2.20.25.80:FF:000006">
    <property type="entry name" value="WRKY transcription factor"/>
    <property type="match status" value="1"/>
</dbReference>
<keyword evidence="6" id="KW-0539">Nucleus</keyword>